<feature type="transmembrane region" description="Helical" evidence="13">
    <location>
        <begin position="177"/>
        <end position="199"/>
    </location>
</feature>
<evidence type="ECO:0000256" key="10">
    <source>
        <dbReference type="ARBA" id="ARBA00023136"/>
    </source>
</evidence>
<evidence type="ECO:0000313" key="14">
    <source>
        <dbReference type="EMBL" id="KAL3822440.1"/>
    </source>
</evidence>
<dbReference type="PANTHER" id="PTHR11035:SF35">
    <property type="entry name" value="VERY-LONG-CHAIN (3R)-3-HYDROXYACYL-COA DEHYDRATASE"/>
    <property type="match status" value="1"/>
</dbReference>
<dbReference type="GO" id="GO:0006633">
    <property type="term" value="P:fatty acid biosynthetic process"/>
    <property type="evidence" value="ECO:0007669"/>
    <property type="project" value="UniProtKB-KW"/>
</dbReference>
<reference evidence="14 15" key="1">
    <citation type="submission" date="2024-10" db="EMBL/GenBank/DDBJ databases">
        <title>Updated reference genomes for cyclostephanoid diatoms.</title>
        <authorList>
            <person name="Roberts W.R."/>
            <person name="Alverson A.J."/>
        </authorList>
    </citation>
    <scope>NUCLEOTIDE SEQUENCE [LARGE SCALE GENOMIC DNA]</scope>
    <source>
        <strain evidence="14 15">AJA228-03</strain>
    </source>
</reference>
<keyword evidence="15" id="KW-1185">Reference proteome</keyword>
<proteinExistence type="inferred from homology"/>
<keyword evidence="9" id="KW-0443">Lipid metabolism</keyword>
<feature type="transmembrane region" description="Helical" evidence="13">
    <location>
        <begin position="5"/>
        <end position="27"/>
    </location>
</feature>
<evidence type="ECO:0000256" key="8">
    <source>
        <dbReference type="ARBA" id="ARBA00022989"/>
    </source>
</evidence>
<evidence type="ECO:0000256" key="2">
    <source>
        <dbReference type="ARBA" id="ARBA00005194"/>
    </source>
</evidence>
<keyword evidence="7" id="KW-0276">Fatty acid metabolism</keyword>
<protein>
    <recommendedName>
        <fullName evidence="4">very-long-chain (3R)-3-hydroxyacyl-CoA dehydratase</fullName>
        <ecNumber evidence="4">4.2.1.134</ecNumber>
    </recommendedName>
</protein>
<sequence>MLFTLLNVAALLGWSSVLLILLTNAFINERPIFMSEGGVAAEGDGRIVPMIVLLSVLELICFVEVGRIAFGRLKGNLVLGSVLHFIRTSCLLYVLPDGLMRGGDRVTMIVLYAWSITEVTRYPMYLFPTSIAARHLRLVVPLFTFPLGCAAEAYGAYRALLTEWSNEDGGGKDPVKLGLLGMVILINGLLGPTMAYPALLNKGLSILTENKAEKKSGKEQ</sequence>
<feature type="transmembrane region" description="Helical" evidence="13">
    <location>
        <begin position="47"/>
        <end position="65"/>
    </location>
</feature>
<accession>A0ABD3SD27</accession>
<evidence type="ECO:0000256" key="9">
    <source>
        <dbReference type="ARBA" id="ARBA00023098"/>
    </source>
</evidence>
<evidence type="ECO:0000256" key="11">
    <source>
        <dbReference type="ARBA" id="ARBA00023160"/>
    </source>
</evidence>
<evidence type="ECO:0000313" key="15">
    <source>
        <dbReference type="Proteomes" id="UP001530377"/>
    </source>
</evidence>
<comment type="caution">
    <text evidence="14">The sequence shown here is derived from an EMBL/GenBank/DDBJ whole genome shotgun (WGS) entry which is preliminary data.</text>
</comment>
<dbReference type="Proteomes" id="UP001530377">
    <property type="component" value="Unassembled WGS sequence"/>
</dbReference>
<evidence type="ECO:0000256" key="13">
    <source>
        <dbReference type="SAM" id="Phobius"/>
    </source>
</evidence>
<dbReference type="AlphaFoldDB" id="A0ABD3SD27"/>
<dbReference type="PANTHER" id="PTHR11035">
    <property type="entry name" value="VERY-LONG-CHAIN (3R)-3-HYDROXYACYL-COA DEHYDRATASE"/>
    <property type="match status" value="1"/>
</dbReference>
<evidence type="ECO:0000256" key="3">
    <source>
        <dbReference type="ARBA" id="ARBA00007811"/>
    </source>
</evidence>
<evidence type="ECO:0000256" key="12">
    <source>
        <dbReference type="ARBA" id="ARBA00023239"/>
    </source>
</evidence>
<keyword evidence="12" id="KW-0456">Lyase</keyword>
<dbReference type="Pfam" id="PF04387">
    <property type="entry name" value="PTPLA"/>
    <property type="match status" value="1"/>
</dbReference>
<organism evidence="14 15">
    <name type="scientific">Cyclostephanos tholiformis</name>
    <dbReference type="NCBI Taxonomy" id="382380"/>
    <lineage>
        <taxon>Eukaryota</taxon>
        <taxon>Sar</taxon>
        <taxon>Stramenopiles</taxon>
        <taxon>Ochrophyta</taxon>
        <taxon>Bacillariophyta</taxon>
        <taxon>Coscinodiscophyceae</taxon>
        <taxon>Thalassiosirophycidae</taxon>
        <taxon>Stephanodiscales</taxon>
        <taxon>Stephanodiscaceae</taxon>
        <taxon>Cyclostephanos</taxon>
    </lineage>
</organism>
<evidence type="ECO:0000256" key="7">
    <source>
        <dbReference type="ARBA" id="ARBA00022832"/>
    </source>
</evidence>
<comment type="pathway">
    <text evidence="2">Lipid metabolism; fatty acid biosynthesis.</text>
</comment>
<dbReference type="GO" id="GO:0016020">
    <property type="term" value="C:membrane"/>
    <property type="evidence" value="ECO:0007669"/>
    <property type="project" value="UniProtKB-SubCell"/>
</dbReference>
<dbReference type="EC" id="4.2.1.134" evidence="4"/>
<dbReference type="EMBL" id="JALLPB020000066">
    <property type="protein sequence ID" value="KAL3822440.1"/>
    <property type="molecule type" value="Genomic_DNA"/>
</dbReference>
<evidence type="ECO:0000256" key="1">
    <source>
        <dbReference type="ARBA" id="ARBA00004141"/>
    </source>
</evidence>
<name>A0ABD3SD27_9STRA</name>
<evidence type="ECO:0000256" key="5">
    <source>
        <dbReference type="ARBA" id="ARBA00022516"/>
    </source>
</evidence>
<keyword evidence="10 13" id="KW-0472">Membrane</keyword>
<comment type="subcellular location">
    <subcellularLocation>
        <location evidence="1">Membrane</location>
        <topology evidence="1">Multi-pass membrane protein</topology>
    </subcellularLocation>
</comment>
<evidence type="ECO:0000256" key="6">
    <source>
        <dbReference type="ARBA" id="ARBA00022692"/>
    </source>
</evidence>
<gene>
    <name evidence="14" type="ORF">ACHAXA_007447</name>
</gene>
<dbReference type="InterPro" id="IPR007482">
    <property type="entry name" value="Tyr_Pase-like_PTPLA"/>
</dbReference>
<comment type="similarity">
    <text evidence="3">Belongs to the very long-chain fatty acids dehydratase HACD family.</text>
</comment>
<keyword evidence="11" id="KW-0275">Fatty acid biosynthesis</keyword>
<keyword evidence="5" id="KW-0444">Lipid biosynthesis</keyword>
<keyword evidence="8 13" id="KW-1133">Transmembrane helix</keyword>
<keyword evidence="6 13" id="KW-0812">Transmembrane</keyword>
<dbReference type="GO" id="GO:0102158">
    <property type="term" value="F:very-long-chain (3R)-3-hydroxyacyl-CoA dehydratase activity"/>
    <property type="evidence" value="ECO:0007669"/>
    <property type="project" value="UniProtKB-EC"/>
</dbReference>
<feature type="transmembrane region" description="Helical" evidence="13">
    <location>
        <begin position="77"/>
        <end position="95"/>
    </location>
</feature>
<evidence type="ECO:0000256" key="4">
    <source>
        <dbReference type="ARBA" id="ARBA00013122"/>
    </source>
</evidence>